<evidence type="ECO:0000256" key="3">
    <source>
        <dbReference type="ARBA" id="ARBA00013166"/>
    </source>
</evidence>
<keyword evidence="6 14" id="KW-0436">Ligase</keyword>
<dbReference type="GO" id="GO:0005737">
    <property type="term" value="C:cytoplasm"/>
    <property type="evidence" value="ECO:0007669"/>
    <property type="project" value="UniProtKB-SubCell"/>
</dbReference>
<dbReference type="InterPro" id="IPR002904">
    <property type="entry name" value="Lys-tRNA-ligase"/>
</dbReference>
<dbReference type="GO" id="GO:0000049">
    <property type="term" value="F:tRNA binding"/>
    <property type="evidence" value="ECO:0007669"/>
    <property type="project" value="InterPro"/>
</dbReference>
<dbReference type="Gene3D" id="1.10.10.770">
    <property type="match status" value="1"/>
</dbReference>
<dbReference type="SMART" id="SM00873">
    <property type="entry name" value="B3_4"/>
    <property type="match status" value="1"/>
</dbReference>
<protein>
    <recommendedName>
        <fullName evidence="4">Lysine--tRNA ligase</fullName>
        <ecNumber evidence="3">6.1.1.6</ecNumber>
    </recommendedName>
    <alternativeName>
        <fullName evidence="11">Lysyl-tRNA synthetase</fullName>
    </alternativeName>
</protein>
<name>A0A0G0BGN4_9BACT</name>
<dbReference type="GO" id="GO:0004826">
    <property type="term" value="F:phenylalanine-tRNA ligase activity"/>
    <property type="evidence" value="ECO:0007669"/>
    <property type="project" value="InterPro"/>
</dbReference>
<dbReference type="InterPro" id="IPR014729">
    <property type="entry name" value="Rossmann-like_a/b/a_fold"/>
</dbReference>
<keyword evidence="10" id="KW-0030">Aminoacyl-tRNA synthetase</keyword>
<evidence type="ECO:0000259" key="13">
    <source>
        <dbReference type="SMART" id="SM00873"/>
    </source>
</evidence>
<dbReference type="NCBIfam" id="TIGR00467">
    <property type="entry name" value="lysS_arch"/>
    <property type="match status" value="1"/>
</dbReference>
<organism evidence="14 15">
    <name type="scientific">Candidatus Roizmanbacteria bacterium GW2011_GWC2_35_12</name>
    <dbReference type="NCBI Taxonomy" id="1618485"/>
    <lineage>
        <taxon>Bacteria</taxon>
        <taxon>Candidatus Roizmaniibacteriota</taxon>
    </lineage>
</organism>
<evidence type="ECO:0000256" key="2">
    <source>
        <dbReference type="ARBA" id="ARBA00005594"/>
    </source>
</evidence>
<evidence type="ECO:0000256" key="8">
    <source>
        <dbReference type="ARBA" id="ARBA00022840"/>
    </source>
</evidence>
<evidence type="ECO:0000256" key="1">
    <source>
        <dbReference type="ARBA" id="ARBA00004496"/>
    </source>
</evidence>
<evidence type="ECO:0000256" key="11">
    <source>
        <dbReference type="ARBA" id="ARBA00030563"/>
    </source>
</evidence>
<comment type="caution">
    <text evidence="14">The sequence shown here is derived from an EMBL/GenBank/DDBJ whole genome shotgun (WGS) entry which is preliminary data.</text>
</comment>
<dbReference type="PANTHER" id="PTHR37940:SF1">
    <property type="entry name" value="LYSINE--TRNA LIGASE"/>
    <property type="match status" value="1"/>
</dbReference>
<dbReference type="InterPro" id="IPR005146">
    <property type="entry name" value="B3/B4_tRNA-bd"/>
</dbReference>
<dbReference type="Proteomes" id="UP000034127">
    <property type="component" value="Unassembled WGS sequence"/>
</dbReference>
<evidence type="ECO:0000256" key="4">
    <source>
        <dbReference type="ARBA" id="ARBA00015745"/>
    </source>
</evidence>
<keyword evidence="8" id="KW-0067">ATP-binding</keyword>
<dbReference type="EMBL" id="LBPX01000001">
    <property type="protein sequence ID" value="KKP68583.1"/>
    <property type="molecule type" value="Genomic_DNA"/>
</dbReference>
<evidence type="ECO:0000256" key="6">
    <source>
        <dbReference type="ARBA" id="ARBA00022598"/>
    </source>
</evidence>
<comment type="similarity">
    <text evidence="2">Belongs to the class-I aminoacyl-tRNA synthetase family.</text>
</comment>
<comment type="catalytic activity">
    <reaction evidence="12">
        <text>tRNA(Lys) + L-lysine + ATP = L-lysyl-tRNA(Lys) + AMP + diphosphate</text>
        <dbReference type="Rhea" id="RHEA:20792"/>
        <dbReference type="Rhea" id="RHEA-COMP:9696"/>
        <dbReference type="Rhea" id="RHEA-COMP:9697"/>
        <dbReference type="ChEBI" id="CHEBI:30616"/>
        <dbReference type="ChEBI" id="CHEBI:32551"/>
        <dbReference type="ChEBI" id="CHEBI:33019"/>
        <dbReference type="ChEBI" id="CHEBI:78442"/>
        <dbReference type="ChEBI" id="CHEBI:78529"/>
        <dbReference type="ChEBI" id="CHEBI:456215"/>
        <dbReference type="EC" id="6.1.1.6"/>
    </reaction>
</comment>
<feature type="domain" description="B3/B4 tRNA-binding" evidence="13">
    <location>
        <begin position="601"/>
        <end position="754"/>
    </location>
</feature>
<dbReference type="GO" id="GO:0004824">
    <property type="term" value="F:lysine-tRNA ligase activity"/>
    <property type="evidence" value="ECO:0007669"/>
    <property type="project" value="UniProtKB-EC"/>
</dbReference>
<dbReference type="InterPro" id="IPR020751">
    <property type="entry name" value="aa-tRNA-synth_I_codon-bd_sub2"/>
</dbReference>
<evidence type="ECO:0000256" key="5">
    <source>
        <dbReference type="ARBA" id="ARBA00022490"/>
    </source>
</evidence>
<evidence type="ECO:0000313" key="14">
    <source>
        <dbReference type="EMBL" id="KKP68583.1"/>
    </source>
</evidence>
<dbReference type="InterPro" id="IPR020825">
    <property type="entry name" value="Phe-tRNA_synthase-like_B3/B4"/>
</dbReference>
<dbReference type="Pfam" id="PF03483">
    <property type="entry name" value="B3_4"/>
    <property type="match status" value="1"/>
</dbReference>
<evidence type="ECO:0000256" key="7">
    <source>
        <dbReference type="ARBA" id="ARBA00022741"/>
    </source>
</evidence>
<evidence type="ECO:0000256" key="9">
    <source>
        <dbReference type="ARBA" id="ARBA00022917"/>
    </source>
</evidence>
<keyword evidence="5" id="KW-0963">Cytoplasm</keyword>
<dbReference type="Pfam" id="PF01921">
    <property type="entry name" value="tRNA-synt_1f"/>
    <property type="match status" value="1"/>
</dbReference>
<evidence type="ECO:0000256" key="12">
    <source>
        <dbReference type="ARBA" id="ARBA00048573"/>
    </source>
</evidence>
<sequence length="767" mass="87841">MIWVDREAKRLKQRNLPLEWVDDMKTPSGRIHVGSLRGVIVHDLVYKALKDIGVNAKISYVFNDMDQMDGMPSYLDKNKWEKYMGFPLYKIPSPAPGFKSFAEYYAKEFIDVFNSINCHPQIIWSSKLHQSGKMNEVIKLILDKTDIVRDIFKRVIKKEKPANWYPYNPICKKCGKIGTTNVYKWDGKYVYYRCEKKMVEWAAGCGYDGKIEPINENGKLVWRLDWPAHWKVIGITVESSGKDHMSSGGSYDMADHFCREILGTQAPDAMGGYEWFTIGGRKMSSSKGIGSSAKEVSEILPPDVFRFMQVRTPIKTHLDFDPYGDTIPNLFDDYDKLMESYFLKIENNLPIGKAGEVASDFARIIELSAVSPLPLKRIFLPRFRTIVNLIKTKRDIESFFVNQKGSELTIVEKSLLEERIKYAKLFIEKYSVEKTIPQAESTFTLSPEQKNFLKILLTKLKIKNVDPQVAIFESIKEAKIQPRLAFSAFYFSLTGKQYGPKAGDLINTLGITKVVELLSIDEKENEEKVTHLFPTLNNPEIFSINKSFVEKYPSVNIGIAVIKNIKIKKSDPKLKEEIDNFILSQKDLTNEIISSYPELLAYRKLYKEMGLDWHSKRPSPEALLRRIALGKGLYEINTCVDAYNLIVMKNRVSIGAFDYDKLKFPTVLRFPKDGEEILLLGDNEPTKYKPTDVAYFDQVGGYNIYFNYRDAQRTAVTEDTKDIILNIDGIYDISRSQVERSLKESIEIITKYCGGKVELAGIVSVSK</sequence>
<reference evidence="14 15" key="1">
    <citation type="journal article" date="2015" name="Nature">
        <title>rRNA introns, odd ribosomes, and small enigmatic genomes across a large radiation of phyla.</title>
        <authorList>
            <person name="Brown C.T."/>
            <person name="Hug L.A."/>
            <person name="Thomas B.C."/>
            <person name="Sharon I."/>
            <person name="Castelle C.J."/>
            <person name="Singh A."/>
            <person name="Wilkins M.J."/>
            <person name="Williams K.H."/>
            <person name="Banfield J.F."/>
        </authorList>
    </citation>
    <scope>NUCLEOTIDE SEQUENCE [LARGE SCALE GENOMIC DNA]</scope>
</reference>
<dbReference type="SUPFAM" id="SSF52374">
    <property type="entry name" value="Nucleotidylyl transferase"/>
    <property type="match status" value="1"/>
</dbReference>
<comment type="subcellular location">
    <subcellularLocation>
        <location evidence="1">Cytoplasm</location>
    </subcellularLocation>
</comment>
<dbReference type="GO" id="GO:0006430">
    <property type="term" value="P:lysyl-tRNA aminoacylation"/>
    <property type="evidence" value="ECO:0007669"/>
    <property type="project" value="InterPro"/>
</dbReference>
<dbReference type="AlphaFoldDB" id="A0A0G0BGN4"/>
<dbReference type="Gene3D" id="1.10.10.350">
    <property type="match status" value="1"/>
</dbReference>
<keyword evidence="9" id="KW-0648">Protein biosynthesis</keyword>
<accession>A0A0G0BGN4</accession>
<dbReference type="PANTHER" id="PTHR37940">
    <property type="entry name" value="LYSINE--TRNA LIGASE"/>
    <property type="match status" value="1"/>
</dbReference>
<evidence type="ECO:0000313" key="15">
    <source>
        <dbReference type="Proteomes" id="UP000034127"/>
    </source>
</evidence>
<dbReference type="EC" id="6.1.1.6" evidence="3"/>
<dbReference type="SUPFAM" id="SSF56037">
    <property type="entry name" value="PheT/TilS domain"/>
    <property type="match status" value="1"/>
</dbReference>
<dbReference type="Gene3D" id="3.40.50.620">
    <property type="entry name" value="HUPs"/>
    <property type="match status" value="2"/>
</dbReference>
<evidence type="ECO:0000256" key="10">
    <source>
        <dbReference type="ARBA" id="ARBA00023146"/>
    </source>
</evidence>
<gene>
    <name evidence="14" type="ORF">UR63_C0001G0033</name>
</gene>
<dbReference type="Gene3D" id="3.50.40.10">
    <property type="entry name" value="Phenylalanyl-trna Synthetase, Chain B, domain 3"/>
    <property type="match status" value="1"/>
</dbReference>
<dbReference type="SUPFAM" id="SSF48163">
    <property type="entry name" value="An anticodon-binding domain of class I aminoacyl-tRNA synthetases"/>
    <property type="match status" value="1"/>
</dbReference>
<proteinExistence type="inferred from homology"/>
<keyword evidence="7" id="KW-0547">Nucleotide-binding</keyword>
<dbReference type="InterPro" id="IPR008925">
    <property type="entry name" value="aa_tRNA-synth_I_cd-bd_sf"/>
</dbReference>
<dbReference type="GO" id="GO:0005524">
    <property type="term" value="F:ATP binding"/>
    <property type="evidence" value="ECO:0007669"/>
    <property type="project" value="UniProtKB-KW"/>
</dbReference>